<dbReference type="CDD" id="cd07395">
    <property type="entry name" value="MPP_CSTP1"/>
    <property type="match status" value="1"/>
</dbReference>
<comment type="catalytic activity">
    <reaction evidence="11">
        <text>O-phospho-L-threonyl-[protein] + H2O = L-threonyl-[protein] + phosphate</text>
        <dbReference type="Rhea" id="RHEA:47004"/>
        <dbReference type="Rhea" id="RHEA-COMP:11060"/>
        <dbReference type="Rhea" id="RHEA-COMP:11605"/>
        <dbReference type="ChEBI" id="CHEBI:15377"/>
        <dbReference type="ChEBI" id="CHEBI:30013"/>
        <dbReference type="ChEBI" id="CHEBI:43474"/>
        <dbReference type="ChEBI" id="CHEBI:61977"/>
        <dbReference type="EC" id="3.1.3.16"/>
    </reaction>
</comment>
<keyword evidence="8" id="KW-0378">Hydrolase</keyword>
<evidence type="ECO:0000256" key="8">
    <source>
        <dbReference type="ARBA" id="ARBA00022801"/>
    </source>
</evidence>
<dbReference type="InterPro" id="IPR029052">
    <property type="entry name" value="Metallo-depent_PP-like"/>
</dbReference>
<dbReference type="AlphaFoldDB" id="A0A6G1SFZ4"/>
<reference evidence="13" key="1">
    <citation type="submission" date="2018-10" db="EMBL/GenBank/DDBJ databases">
        <title>Transcriptome assembly of Aceria tosichella (Wheat curl mite) Type 2.</title>
        <authorList>
            <person name="Scully E.D."/>
            <person name="Geib S.M."/>
            <person name="Palmer N.A."/>
            <person name="Gupta A.K."/>
            <person name="Sarath G."/>
            <person name="Tatineni S."/>
        </authorList>
    </citation>
    <scope>NUCLEOTIDE SEQUENCE</scope>
    <source>
        <strain evidence="13">LincolnNE</strain>
    </source>
</reference>
<evidence type="ECO:0000256" key="7">
    <source>
        <dbReference type="ARBA" id="ARBA00022723"/>
    </source>
</evidence>
<evidence type="ECO:0000256" key="11">
    <source>
        <dbReference type="ARBA" id="ARBA00048336"/>
    </source>
</evidence>
<dbReference type="Gene3D" id="3.60.21.10">
    <property type="match status" value="1"/>
</dbReference>
<feature type="domain" description="Calcineurin-like phosphoesterase" evidence="12">
    <location>
        <begin position="64"/>
        <end position="272"/>
    </location>
</feature>
<dbReference type="GO" id="GO:0005737">
    <property type="term" value="C:cytoplasm"/>
    <property type="evidence" value="ECO:0007669"/>
    <property type="project" value="UniProtKB-SubCell"/>
</dbReference>
<evidence type="ECO:0000256" key="10">
    <source>
        <dbReference type="ARBA" id="ARBA00047761"/>
    </source>
</evidence>
<evidence type="ECO:0000256" key="4">
    <source>
        <dbReference type="ARBA" id="ARBA00013081"/>
    </source>
</evidence>
<gene>
    <name evidence="13" type="primary">Cpped1</name>
    <name evidence="13" type="ORF">g.14270</name>
</gene>
<dbReference type="EC" id="3.1.3.16" evidence="4"/>
<comment type="similarity">
    <text evidence="3">Belongs to the metallophosphoesterase superfamily. CPPED1 family.</text>
</comment>
<name>A0A6G1SFZ4_9ACAR</name>
<evidence type="ECO:0000256" key="1">
    <source>
        <dbReference type="ARBA" id="ARBA00001968"/>
    </source>
</evidence>
<evidence type="ECO:0000256" key="5">
    <source>
        <dbReference type="ARBA" id="ARBA00013356"/>
    </source>
</evidence>
<comment type="cofactor">
    <cofactor evidence="1">
        <name>a divalent metal cation</name>
        <dbReference type="ChEBI" id="CHEBI:60240"/>
    </cofactor>
</comment>
<comment type="catalytic activity">
    <reaction evidence="10">
        <text>O-phospho-L-seryl-[protein] + H2O = L-seryl-[protein] + phosphate</text>
        <dbReference type="Rhea" id="RHEA:20629"/>
        <dbReference type="Rhea" id="RHEA-COMP:9863"/>
        <dbReference type="Rhea" id="RHEA-COMP:11604"/>
        <dbReference type="ChEBI" id="CHEBI:15377"/>
        <dbReference type="ChEBI" id="CHEBI:29999"/>
        <dbReference type="ChEBI" id="CHEBI:43474"/>
        <dbReference type="ChEBI" id="CHEBI:83421"/>
        <dbReference type="EC" id="3.1.3.16"/>
    </reaction>
</comment>
<evidence type="ECO:0000256" key="2">
    <source>
        <dbReference type="ARBA" id="ARBA00004496"/>
    </source>
</evidence>
<dbReference type="Pfam" id="PF00149">
    <property type="entry name" value="Metallophos"/>
    <property type="match status" value="1"/>
</dbReference>
<accession>A0A6G1SFZ4</accession>
<evidence type="ECO:0000256" key="6">
    <source>
        <dbReference type="ARBA" id="ARBA00022490"/>
    </source>
</evidence>
<protein>
    <recommendedName>
        <fullName evidence="5">Serine/threonine-protein phosphatase CPPED1</fullName>
        <ecNumber evidence="4">3.1.3.16</ecNumber>
    </recommendedName>
    <alternativeName>
        <fullName evidence="9">Calcineurin-like phosphoesterase domain-containing protein 1</fullName>
    </alternativeName>
</protein>
<dbReference type="InterPro" id="IPR041867">
    <property type="entry name" value="MPP_CSTP1"/>
</dbReference>
<sequence length="327" mass="38115">MMMQKQDDQAQYELVQTQPIGRNPASRRHFLPGEQHEDHVEQVDINQSAPAFANWSGPFYFVQAADTQFGLIDRYIKKLEPVRWDEETRLSELFVDKCNNLTPRPKFVVVCGDLTDADPTESAKMRQQQVHEFKRIFSKLDRSIPLVCLCGNHDVGDEPTMELIANYKRDFGDDYFYFASGGVLFIVINSQFYKHREHVQDYAGQQDKWLVEVLKKCNQFKYSIVFEHIPWFLERPDEDDDYFNVDKPIRLEWLKRFQEAGVTKIMCGHYHRNAGGWFENMELVVTSAVGGQLGKDKSGARLVRVLNDSIEHKYYALEEMPEQVDGI</sequence>
<dbReference type="PANTHER" id="PTHR43143:SF1">
    <property type="entry name" value="SERINE_THREONINE-PROTEIN PHOSPHATASE CPPED1"/>
    <property type="match status" value="1"/>
</dbReference>
<dbReference type="InterPro" id="IPR051918">
    <property type="entry name" value="STPP_CPPED1"/>
</dbReference>
<dbReference type="GO" id="GO:0046872">
    <property type="term" value="F:metal ion binding"/>
    <property type="evidence" value="ECO:0007669"/>
    <property type="project" value="UniProtKB-KW"/>
</dbReference>
<dbReference type="PANTHER" id="PTHR43143">
    <property type="entry name" value="METALLOPHOSPHOESTERASE, CALCINEURIN SUPERFAMILY"/>
    <property type="match status" value="1"/>
</dbReference>
<evidence type="ECO:0000256" key="9">
    <source>
        <dbReference type="ARBA" id="ARBA00032900"/>
    </source>
</evidence>
<keyword evidence="7" id="KW-0479">Metal-binding</keyword>
<evidence type="ECO:0000256" key="3">
    <source>
        <dbReference type="ARBA" id="ARBA00010567"/>
    </source>
</evidence>
<keyword evidence="6" id="KW-0963">Cytoplasm</keyword>
<dbReference type="EMBL" id="GGYP01004072">
    <property type="protein sequence ID" value="MDE48843.1"/>
    <property type="molecule type" value="Transcribed_RNA"/>
</dbReference>
<evidence type="ECO:0000313" key="13">
    <source>
        <dbReference type="EMBL" id="MDE48843.1"/>
    </source>
</evidence>
<evidence type="ECO:0000259" key="12">
    <source>
        <dbReference type="Pfam" id="PF00149"/>
    </source>
</evidence>
<dbReference type="GO" id="GO:0004722">
    <property type="term" value="F:protein serine/threonine phosphatase activity"/>
    <property type="evidence" value="ECO:0007669"/>
    <property type="project" value="UniProtKB-EC"/>
</dbReference>
<organism evidence="13">
    <name type="scientific">Aceria tosichella</name>
    <name type="common">wheat curl mite</name>
    <dbReference type="NCBI Taxonomy" id="561515"/>
    <lineage>
        <taxon>Eukaryota</taxon>
        <taxon>Metazoa</taxon>
        <taxon>Ecdysozoa</taxon>
        <taxon>Arthropoda</taxon>
        <taxon>Chelicerata</taxon>
        <taxon>Arachnida</taxon>
        <taxon>Acari</taxon>
        <taxon>Acariformes</taxon>
        <taxon>Trombidiformes</taxon>
        <taxon>Prostigmata</taxon>
        <taxon>Eupodina</taxon>
        <taxon>Eriophyoidea</taxon>
        <taxon>Eriophyidae</taxon>
        <taxon>Eriophyinae</taxon>
        <taxon>Aceriini</taxon>
        <taxon>Aceria</taxon>
    </lineage>
</organism>
<proteinExistence type="inferred from homology"/>
<dbReference type="SUPFAM" id="SSF56300">
    <property type="entry name" value="Metallo-dependent phosphatases"/>
    <property type="match status" value="1"/>
</dbReference>
<comment type="subcellular location">
    <subcellularLocation>
        <location evidence="2">Cytoplasm</location>
    </subcellularLocation>
</comment>
<dbReference type="InterPro" id="IPR004843">
    <property type="entry name" value="Calcineurin-like_PHP"/>
</dbReference>